<comment type="caution">
    <text evidence="2">The sequence shown here is derived from an EMBL/GenBank/DDBJ whole genome shotgun (WGS) entry which is preliminary data.</text>
</comment>
<evidence type="ECO:0000313" key="2">
    <source>
        <dbReference type="EMBL" id="TGG91163.1"/>
    </source>
</evidence>
<accession>A0A4Z0W884</accession>
<evidence type="ECO:0000313" key="3">
    <source>
        <dbReference type="Proteomes" id="UP000297475"/>
    </source>
</evidence>
<dbReference type="PANTHER" id="PTHR32305:SF15">
    <property type="entry name" value="PROTEIN RHSA-RELATED"/>
    <property type="match status" value="1"/>
</dbReference>
<feature type="non-terminal residue" evidence="2">
    <location>
        <position position="627"/>
    </location>
</feature>
<dbReference type="EMBL" id="SRMF01000010">
    <property type="protein sequence ID" value="TGG91163.1"/>
    <property type="molecule type" value="Genomic_DNA"/>
</dbReference>
<dbReference type="InterPro" id="IPR006530">
    <property type="entry name" value="YD"/>
</dbReference>
<reference evidence="2 3" key="1">
    <citation type="submission" date="2019-04" db="EMBL/GenBank/DDBJ databases">
        <title>Natronospirillum operosus gen. nov., sp. nov., a haloalkaliphilic satellite isolated from decaying biomass of laboratory culture of cyanobacterium Geitlerinema sp. and proposal of Natronospirillaceae fam. nov. and Saccharospirillaceae fam. nov.</title>
        <authorList>
            <person name="Kevbrin V."/>
            <person name="Boltyanskaya Y."/>
            <person name="Koziaeva V."/>
            <person name="Grouzdev D.S."/>
            <person name="Park M."/>
            <person name="Cho J."/>
        </authorList>
    </citation>
    <scope>NUCLEOTIDE SEQUENCE [LARGE SCALE GENOMIC DNA]</scope>
    <source>
        <strain evidence="2 3">G-116</strain>
    </source>
</reference>
<dbReference type="SUPFAM" id="SSF69304">
    <property type="entry name" value="Tricorn protease N-terminal domain"/>
    <property type="match status" value="1"/>
</dbReference>
<organism evidence="2 3">
    <name type="scientific">Natronospirillum operosum</name>
    <dbReference type="NCBI Taxonomy" id="2759953"/>
    <lineage>
        <taxon>Bacteria</taxon>
        <taxon>Pseudomonadati</taxon>
        <taxon>Pseudomonadota</taxon>
        <taxon>Gammaproteobacteria</taxon>
        <taxon>Oceanospirillales</taxon>
        <taxon>Natronospirillaceae</taxon>
        <taxon>Natronospirillum</taxon>
    </lineage>
</organism>
<evidence type="ECO:0000256" key="1">
    <source>
        <dbReference type="SAM" id="MobiDB-lite"/>
    </source>
</evidence>
<feature type="compositionally biased region" description="Basic and acidic residues" evidence="1">
    <location>
        <begin position="278"/>
        <end position="300"/>
    </location>
</feature>
<dbReference type="PANTHER" id="PTHR32305">
    <property type="match status" value="1"/>
</dbReference>
<dbReference type="Pfam" id="PF05593">
    <property type="entry name" value="RHS_repeat"/>
    <property type="match status" value="2"/>
</dbReference>
<dbReference type="NCBIfam" id="TIGR01643">
    <property type="entry name" value="YD_repeat_2x"/>
    <property type="match status" value="3"/>
</dbReference>
<evidence type="ECO:0008006" key="4">
    <source>
        <dbReference type="Google" id="ProtNLM"/>
    </source>
</evidence>
<dbReference type="AlphaFoldDB" id="A0A4Z0W884"/>
<feature type="region of interest" description="Disordered" evidence="1">
    <location>
        <begin position="277"/>
        <end position="306"/>
    </location>
</feature>
<feature type="region of interest" description="Disordered" evidence="1">
    <location>
        <begin position="48"/>
        <end position="71"/>
    </location>
</feature>
<name>A0A4Z0W884_9GAMM</name>
<protein>
    <recommendedName>
        <fullName evidence="4">RHS repeat protein</fullName>
    </recommendedName>
</protein>
<dbReference type="InterPro" id="IPR050708">
    <property type="entry name" value="T6SS_VgrG/RHS"/>
</dbReference>
<proteinExistence type="predicted"/>
<keyword evidence="3" id="KW-1185">Reference proteome</keyword>
<gene>
    <name evidence="2" type="ORF">E4656_17400</name>
</gene>
<dbReference type="Proteomes" id="UP000297475">
    <property type="component" value="Unassembled WGS sequence"/>
</dbReference>
<dbReference type="InterPro" id="IPR031325">
    <property type="entry name" value="RHS_repeat"/>
</dbReference>
<dbReference type="Gene3D" id="2.180.10.10">
    <property type="entry name" value="RHS repeat-associated core"/>
    <property type="match status" value="1"/>
</dbReference>
<sequence>MDYKILFTFAKLSSFFCISLLLWGCQESNSDPDAVVDNFSVNSDNVVSPMNADTPGHPDCPRRNCGDDDEEGGGESTCGAACQAAQLASTILNRLTGEESKVSENVSSVNGVIQLNSGNLHTLFNESGQLQLTNLLTNSPSGCSGNPVSLSCGSKITVGQDQGAGLVRFSRRHRVSQESAWSVGPGWHWNYDSRLIWGTAVLLDEQLDLVNDTIAHLTSVIDDIESRKEYYEGHLSHSRAVVRDAAQEGIDTLDSYIDQLTPDLAEAEDERAALLAERQQRDEHRDRNQHTVDPGNRAEEEIGNENLKWVSPTGDRIIFTEDGSGYTPLGVNSYRLGEWSEGLTIEGAEGAYYHYNEAGLLVEQGDGQGGTITVERNSDQRITTIHDNQGRVFQVSYTGSRVREVTDPAGRKLTYQYDSQGRLVSVNGFDGRIESYAYDYAGNDLAITHLTDGEGDAHEYVYREQDGKTVVDRQIDADGHQWRYDYDFDNRTTVVHQRSSPTDGSRKEYHYGTDNLTRERLHYPSGDQLRYAYDDRGNRTRIIDELGGTTELTYDERGNVTHQTDPEGRTTTFERDSAGRLIAVTDPAGHTTRYLRDSQGQVTEIQLPTGERIRQSWQDGLLQHRID</sequence>